<evidence type="ECO:0000313" key="2">
    <source>
        <dbReference type="EMBL" id="MDS1820804.1"/>
    </source>
</evidence>
<evidence type="ECO:0000256" key="1">
    <source>
        <dbReference type="SAM" id="SignalP"/>
    </source>
</evidence>
<accession>A0AAW8PZG1</accession>
<keyword evidence="1" id="KW-0732">Signal</keyword>
<dbReference type="RefSeq" id="WP_311019583.1">
    <property type="nucleotide sequence ID" value="NZ_JAUHGG010000003.1"/>
</dbReference>
<dbReference type="AlphaFoldDB" id="A0AAW8PZG1"/>
<feature type="signal peptide" evidence="1">
    <location>
        <begin position="1"/>
        <end position="19"/>
    </location>
</feature>
<protein>
    <submittedName>
        <fullName evidence="2">Uncharacterized protein</fullName>
    </submittedName>
</protein>
<dbReference type="EMBL" id="JAUHGG010000003">
    <property type="protein sequence ID" value="MDS1820804.1"/>
    <property type="molecule type" value="Genomic_DNA"/>
</dbReference>
<reference evidence="2" key="1">
    <citation type="submission" date="2023-06" db="EMBL/GenBank/DDBJ databases">
        <title>Genomic Diversity of Vibrio spp. and Metagenomic Analysis of Pathogens in Florida Gulf Coastal Waters Following Hurricane Ian.</title>
        <authorList>
            <person name="Brumfield K.D."/>
        </authorList>
    </citation>
    <scope>NUCLEOTIDE SEQUENCE</scope>
    <source>
        <strain evidence="2">WBS2B-138</strain>
    </source>
</reference>
<proteinExistence type="predicted"/>
<sequence>MKKLLIAGLVAFSSMSALAVDVTVEEMQYIPKDQRVSTVGIQKLDFDGELVAFAGVKVHQTKGLGEALSFIEGQAQMSDLRKDALKALAYSSAYTIQNASEMVALQKYSKTASLVAGCGYFGLDDEMVFITEGIFNRLIEGKESYKENLILGSLQQADLTPLSMNPRYVQDAIMRCSENLKVWLPK</sequence>
<gene>
    <name evidence="2" type="ORF">QX249_09070</name>
</gene>
<evidence type="ECO:0000313" key="3">
    <source>
        <dbReference type="Proteomes" id="UP001253193"/>
    </source>
</evidence>
<comment type="caution">
    <text evidence="2">The sequence shown here is derived from an EMBL/GenBank/DDBJ whole genome shotgun (WGS) entry which is preliminary data.</text>
</comment>
<feature type="chain" id="PRO_5043723549" evidence="1">
    <location>
        <begin position="20"/>
        <end position="186"/>
    </location>
</feature>
<name>A0AAW8PZG1_VIBPH</name>
<dbReference type="Proteomes" id="UP001253193">
    <property type="component" value="Unassembled WGS sequence"/>
</dbReference>
<organism evidence="2 3">
    <name type="scientific">Vibrio parahaemolyticus</name>
    <dbReference type="NCBI Taxonomy" id="670"/>
    <lineage>
        <taxon>Bacteria</taxon>
        <taxon>Pseudomonadati</taxon>
        <taxon>Pseudomonadota</taxon>
        <taxon>Gammaproteobacteria</taxon>
        <taxon>Vibrionales</taxon>
        <taxon>Vibrionaceae</taxon>
        <taxon>Vibrio</taxon>
    </lineage>
</organism>